<keyword evidence="1" id="KW-0732">Signal</keyword>
<dbReference type="InterPro" id="IPR018247">
    <property type="entry name" value="EF_Hand_1_Ca_BS"/>
</dbReference>
<feature type="chain" id="PRO_5022761170" description="PEP-CTERM protein-sorting domain-containing protein" evidence="1">
    <location>
        <begin position="22"/>
        <end position="395"/>
    </location>
</feature>
<accession>A0A5C6D0C4</accession>
<dbReference type="EMBL" id="SJPS01000001">
    <property type="protein sequence ID" value="TWU30352.1"/>
    <property type="molecule type" value="Genomic_DNA"/>
</dbReference>
<dbReference type="InterPro" id="IPR013424">
    <property type="entry name" value="Ice-binding_C"/>
</dbReference>
<protein>
    <recommendedName>
        <fullName evidence="4">PEP-CTERM protein-sorting domain-containing protein</fullName>
    </recommendedName>
</protein>
<dbReference type="RefSeq" id="WP_146448517.1">
    <property type="nucleotide sequence ID" value="NZ_SJPS01000001.1"/>
</dbReference>
<dbReference type="AlphaFoldDB" id="A0A5C6D0C4"/>
<evidence type="ECO:0000313" key="3">
    <source>
        <dbReference type="Proteomes" id="UP000318437"/>
    </source>
</evidence>
<feature type="signal peptide" evidence="1">
    <location>
        <begin position="1"/>
        <end position="21"/>
    </location>
</feature>
<keyword evidence="3" id="KW-1185">Reference proteome</keyword>
<evidence type="ECO:0000256" key="1">
    <source>
        <dbReference type="SAM" id="SignalP"/>
    </source>
</evidence>
<reference evidence="2 3" key="1">
    <citation type="submission" date="2019-02" db="EMBL/GenBank/DDBJ databases">
        <title>Deep-cultivation of Planctomycetes and their phenomic and genomic characterization uncovers novel biology.</title>
        <authorList>
            <person name="Wiegand S."/>
            <person name="Jogler M."/>
            <person name="Boedeker C."/>
            <person name="Pinto D."/>
            <person name="Vollmers J."/>
            <person name="Rivas-Marin E."/>
            <person name="Kohn T."/>
            <person name="Peeters S.H."/>
            <person name="Heuer A."/>
            <person name="Rast P."/>
            <person name="Oberbeckmann S."/>
            <person name="Bunk B."/>
            <person name="Jeske O."/>
            <person name="Meyerdierks A."/>
            <person name="Storesund J.E."/>
            <person name="Kallscheuer N."/>
            <person name="Luecker S."/>
            <person name="Lage O.M."/>
            <person name="Pohl T."/>
            <person name="Merkel B.J."/>
            <person name="Hornburger P."/>
            <person name="Mueller R.-W."/>
            <person name="Bruemmer F."/>
            <person name="Labrenz M."/>
            <person name="Spormann A.M."/>
            <person name="Op Den Camp H."/>
            <person name="Overmann J."/>
            <person name="Amann R."/>
            <person name="Jetten M.S.M."/>
            <person name="Mascher T."/>
            <person name="Medema M.H."/>
            <person name="Devos D.P."/>
            <person name="Kaster A.-K."/>
            <person name="Ovreas L."/>
            <person name="Rohde M."/>
            <person name="Galperin M.Y."/>
            <person name="Jogler C."/>
        </authorList>
    </citation>
    <scope>NUCLEOTIDE SEQUENCE [LARGE SCALE GENOMIC DNA]</scope>
    <source>
        <strain evidence="2 3">Pla144</strain>
    </source>
</reference>
<name>A0A5C6D0C4_9BACT</name>
<gene>
    <name evidence="2" type="ORF">Pla144_11380</name>
</gene>
<sequence precursor="true">MFQRFALTAFLCAMMTNVTIADTDIIVEDFESYTTSAQLLAAWPSSVPARPDNATTLVMGDTVPFYGGTNLTNFAQFCGSANDATGQGNCDLAGSSGVAGGGTVNQMTFGTITPSATQNVVLSFDFGDDALSANKRLTVGLRGVSGGTTENIIEMGLYNDPAPGFNYRAILFPSVAGDEPNPNWVNFGDTVNMDVPLNDLLNTQSEVGAGFHTFKAVISVNQIVFSLDLYGDGLTNDPLTPGPGNGTPGVDAMDTVAITTSALGYTNLRFGPPSALPSSGGTVLEAAFAAYDNISLRLVDVVAPMGDADFDGDGDVDGKDFLTWQRNANLMGGATLADGDANGDQNVDGIDLGVWQSQYGTPLSPTLAAVPEPASAALLILAMAGLAGRSRRLAV</sequence>
<evidence type="ECO:0008006" key="4">
    <source>
        <dbReference type="Google" id="ProtNLM"/>
    </source>
</evidence>
<proteinExistence type="predicted"/>
<dbReference type="Proteomes" id="UP000318437">
    <property type="component" value="Unassembled WGS sequence"/>
</dbReference>
<dbReference type="PROSITE" id="PS00018">
    <property type="entry name" value="EF_HAND_1"/>
    <property type="match status" value="1"/>
</dbReference>
<dbReference type="OrthoDB" id="286964at2"/>
<comment type="caution">
    <text evidence="2">The sequence shown here is derived from an EMBL/GenBank/DDBJ whole genome shotgun (WGS) entry which is preliminary data.</text>
</comment>
<dbReference type="NCBIfam" id="TIGR02595">
    <property type="entry name" value="PEP_CTERM"/>
    <property type="match status" value="1"/>
</dbReference>
<evidence type="ECO:0000313" key="2">
    <source>
        <dbReference type="EMBL" id="TWU30352.1"/>
    </source>
</evidence>
<organism evidence="2 3">
    <name type="scientific">Bythopirellula polymerisocia</name>
    <dbReference type="NCBI Taxonomy" id="2528003"/>
    <lineage>
        <taxon>Bacteria</taxon>
        <taxon>Pseudomonadati</taxon>
        <taxon>Planctomycetota</taxon>
        <taxon>Planctomycetia</taxon>
        <taxon>Pirellulales</taxon>
        <taxon>Lacipirellulaceae</taxon>
        <taxon>Bythopirellula</taxon>
    </lineage>
</organism>